<dbReference type="EMBL" id="JAACJK010000011">
    <property type="protein sequence ID" value="KAF5338744.1"/>
    <property type="molecule type" value="Genomic_DNA"/>
</dbReference>
<gene>
    <name evidence="3" type="ORF">D9611_013319</name>
</gene>
<evidence type="ECO:0000313" key="4">
    <source>
        <dbReference type="Proteomes" id="UP000541558"/>
    </source>
</evidence>
<dbReference type="AlphaFoldDB" id="A0A8H5FJ59"/>
<feature type="compositionally biased region" description="Acidic residues" evidence="2">
    <location>
        <begin position="282"/>
        <end position="302"/>
    </location>
</feature>
<keyword evidence="4" id="KW-1185">Reference proteome</keyword>
<sequence>MPKRWSTKPERTYLRTLLPEYVEAKAVKNGLKPFVSDATARFKGKFKRASAIIDLEKKIGSWFSNNTRAGSGVTDNPVLDLTQRKLLQPWQAYMKLEYESTLRPILDNAWAEYVKSCDNEVPKKKDFAFKNEMVKELYKKESAEVKARVEEYRKKHVNYEEADENADVRNLRFLEAVKKIPRSLITYTDSLAKQSGWSAIFWAGGPHPTLGGDLTSVLKASGTSTDGDTFPEWLERNPSMKEALEGVFDAWLRASFTSELCQERAVNRSTMRRVHKSSNNGDGEDGSDSDDSEDSDDESDVDDSYKRVKRSNPDDATACTPSKEDSSLANDIPTSSNAATSKTKDEKKKNKTKPAEPKKSEYELERERNIARNQILLAELEIKKARELLLRGEKKSDDGKKGVVAKEKESDESTEPPAGPDALGSKSSDGSEKAAEKGGEEGLKENDGVDDDEVRKDAGDLDDTSDIEDIDLASVHAIVGQMKWLDREKKAWEGIKSSSLEPSWDVLTTRFLIFEARLGSDTGRMPIENRPAQLNQWIPRNQSGSLRLGHAEMVGYIAAGLEDFRADSGEKWVRLKRGGPSGLYTVLVGLSWWMKEVKDDVPPGLSALIADIAWVIRRMTEDLPALAPIPSRGEKRPASDDAGGSRATRSKRPRKTD</sequence>
<name>A0A8H5FJ59_9AGAR</name>
<feature type="region of interest" description="Disordered" evidence="2">
    <location>
        <begin position="626"/>
        <end position="657"/>
    </location>
</feature>
<feature type="compositionally biased region" description="Basic and acidic residues" evidence="2">
    <location>
        <begin position="342"/>
        <end position="368"/>
    </location>
</feature>
<protein>
    <submittedName>
        <fullName evidence="3">Uncharacterized protein</fullName>
    </submittedName>
</protein>
<proteinExistence type="predicted"/>
<feature type="compositionally biased region" description="Polar residues" evidence="2">
    <location>
        <begin position="327"/>
        <end position="337"/>
    </location>
</feature>
<comment type="caution">
    <text evidence="3">The sequence shown here is derived from an EMBL/GenBank/DDBJ whole genome shotgun (WGS) entry which is preliminary data.</text>
</comment>
<feature type="compositionally biased region" description="Basic and acidic residues" evidence="2">
    <location>
        <begin position="429"/>
        <end position="459"/>
    </location>
</feature>
<reference evidence="3 4" key="1">
    <citation type="journal article" date="2020" name="ISME J.">
        <title>Uncovering the hidden diversity of litter-decomposition mechanisms in mushroom-forming fungi.</title>
        <authorList>
            <person name="Floudas D."/>
            <person name="Bentzer J."/>
            <person name="Ahren D."/>
            <person name="Johansson T."/>
            <person name="Persson P."/>
            <person name="Tunlid A."/>
        </authorList>
    </citation>
    <scope>NUCLEOTIDE SEQUENCE [LARGE SCALE GENOMIC DNA]</scope>
    <source>
        <strain evidence="3 4">CBS 175.51</strain>
    </source>
</reference>
<organism evidence="3 4">
    <name type="scientific">Ephemerocybe angulata</name>
    <dbReference type="NCBI Taxonomy" id="980116"/>
    <lineage>
        <taxon>Eukaryota</taxon>
        <taxon>Fungi</taxon>
        <taxon>Dikarya</taxon>
        <taxon>Basidiomycota</taxon>
        <taxon>Agaricomycotina</taxon>
        <taxon>Agaricomycetes</taxon>
        <taxon>Agaricomycetidae</taxon>
        <taxon>Agaricales</taxon>
        <taxon>Agaricineae</taxon>
        <taxon>Psathyrellaceae</taxon>
        <taxon>Ephemerocybe</taxon>
    </lineage>
</organism>
<accession>A0A8H5FJ59</accession>
<evidence type="ECO:0000313" key="3">
    <source>
        <dbReference type="EMBL" id="KAF5338744.1"/>
    </source>
</evidence>
<feature type="compositionally biased region" description="Basic residues" evidence="2">
    <location>
        <begin position="648"/>
        <end position="657"/>
    </location>
</feature>
<dbReference type="Proteomes" id="UP000541558">
    <property type="component" value="Unassembled WGS sequence"/>
</dbReference>
<feature type="region of interest" description="Disordered" evidence="2">
    <location>
        <begin position="389"/>
        <end position="463"/>
    </location>
</feature>
<dbReference type="OrthoDB" id="2803783at2759"/>
<evidence type="ECO:0000256" key="1">
    <source>
        <dbReference type="SAM" id="Coils"/>
    </source>
</evidence>
<feature type="region of interest" description="Disordered" evidence="2">
    <location>
        <begin position="268"/>
        <end position="368"/>
    </location>
</feature>
<feature type="coiled-coil region" evidence="1">
    <location>
        <begin position="135"/>
        <end position="162"/>
    </location>
</feature>
<keyword evidence="1" id="KW-0175">Coiled coil</keyword>
<evidence type="ECO:0000256" key="2">
    <source>
        <dbReference type="SAM" id="MobiDB-lite"/>
    </source>
</evidence>
<feature type="compositionally biased region" description="Basic and acidic residues" evidence="2">
    <location>
        <begin position="389"/>
        <end position="411"/>
    </location>
</feature>